<comment type="caution">
    <text evidence="1">The sequence shown here is derived from an EMBL/GenBank/DDBJ whole genome shotgun (WGS) entry which is preliminary data.</text>
</comment>
<proteinExistence type="predicted"/>
<protein>
    <submittedName>
        <fullName evidence="1">Uncharacterized protein</fullName>
    </submittedName>
</protein>
<reference evidence="1" key="1">
    <citation type="submission" date="2019-08" db="EMBL/GenBank/DDBJ databases">
        <authorList>
            <person name="Kucharzyk K."/>
            <person name="Murdoch R.W."/>
            <person name="Higgins S."/>
            <person name="Loffler F."/>
        </authorList>
    </citation>
    <scope>NUCLEOTIDE SEQUENCE</scope>
</reference>
<dbReference type="EMBL" id="VSSQ01076195">
    <property type="protein sequence ID" value="MPN26609.1"/>
    <property type="molecule type" value="Genomic_DNA"/>
</dbReference>
<organism evidence="1">
    <name type="scientific">bioreactor metagenome</name>
    <dbReference type="NCBI Taxonomy" id="1076179"/>
    <lineage>
        <taxon>unclassified sequences</taxon>
        <taxon>metagenomes</taxon>
        <taxon>ecological metagenomes</taxon>
    </lineage>
</organism>
<name>A0A645GL78_9ZZZZ</name>
<gene>
    <name evidence="1" type="ORF">SDC9_174034</name>
</gene>
<sequence length="71" mass="7559">MISNSDRQLPLGDCSRTAVGGRCRCRIIFGIRTADAVRDREGLPRICISRVVGCLGMDGDSVTAYQIAGAS</sequence>
<evidence type="ECO:0000313" key="1">
    <source>
        <dbReference type="EMBL" id="MPN26609.1"/>
    </source>
</evidence>
<dbReference type="AlphaFoldDB" id="A0A645GL78"/>
<accession>A0A645GL78</accession>